<protein>
    <recommendedName>
        <fullName evidence="4">Ig-like domain-containing protein</fullName>
    </recommendedName>
</protein>
<dbReference type="Proteomes" id="UP000805614">
    <property type="component" value="Unassembled WGS sequence"/>
</dbReference>
<sequence>MPEHLREAPMSIADFPMPPKIDPARLRPGRWWYVVAGVIAGLSILVPGTISQVLIQPMLEGPPLHSRFSPGQTVTVTLDPRDRPAIYAAEPSHADAIPQTRCSVTSNRGERIRVTGPTEEWSEDVDGTTWAWVRTIEAPAAGDYRVYCQGTGSAQPSSYAIGPADRPREVIGRIVPIVISVAGCFVGIGIAAAIATVTAHRRHRHRRRLVAEATAPTMR</sequence>
<dbReference type="RefSeq" id="WP_187240918.1">
    <property type="nucleotide sequence ID" value="NZ_BAAAOK010000015.1"/>
</dbReference>
<evidence type="ECO:0000313" key="2">
    <source>
        <dbReference type="EMBL" id="MBC6463993.1"/>
    </source>
</evidence>
<feature type="transmembrane region" description="Helical" evidence="1">
    <location>
        <begin position="174"/>
        <end position="199"/>
    </location>
</feature>
<keyword evidence="1" id="KW-1133">Transmembrane helix</keyword>
<proteinExistence type="predicted"/>
<evidence type="ECO:0008006" key="4">
    <source>
        <dbReference type="Google" id="ProtNLM"/>
    </source>
</evidence>
<comment type="caution">
    <text evidence="2">The sequence shown here is derived from an EMBL/GenBank/DDBJ whole genome shotgun (WGS) entry which is preliminary data.</text>
</comment>
<reference evidence="2 3" key="1">
    <citation type="submission" date="2020-06" db="EMBL/GenBank/DDBJ databases">
        <title>Actinomadura xiongansis sp. nov., isolated from soil of Baiyangdian.</title>
        <authorList>
            <person name="Zhang X."/>
        </authorList>
    </citation>
    <scope>NUCLEOTIDE SEQUENCE [LARGE SCALE GENOMIC DNA]</scope>
    <source>
        <strain evidence="2 3">HBUM206468</strain>
    </source>
</reference>
<keyword evidence="3" id="KW-1185">Reference proteome</keyword>
<evidence type="ECO:0000256" key="1">
    <source>
        <dbReference type="SAM" id="Phobius"/>
    </source>
</evidence>
<organism evidence="2 3">
    <name type="scientific">Actinomadura alba</name>
    <dbReference type="NCBI Taxonomy" id="406431"/>
    <lineage>
        <taxon>Bacteria</taxon>
        <taxon>Bacillati</taxon>
        <taxon>Actinomycetota</taxon>
        <taxon>Actinomycetes</taxon>
        <taxon>Streptosporangiales</taxon>
        <taxon>Thermomonosporaceae</taxon>
        <taxon>Actinomadura</taxon>
    </lineage>
</organism>
<name>A0ABR7LHV4_9ACTN</name>
<evidence type="ECO:0000313" key="3">
    <source>
        <dbReference type="Proteomes" id="UP000805614"/>
    </source>
</evidence>
<accession>A0ABR7LHV4</accession>
<feature type="transmembrane region" description="Helical" evidence="1">
    <location>
        <begin position="31"/>
        <end position="55"/>
    </location>
</feature>
<keyword evidence="1" id="KW-0812">Transmembrane</keyword>
<keyword evidence="1" id="KW-0472">Membrane</keyword>
<dbReference type="EMBL" id="JABVEC010000001">
    <property type="protein sequence ID" value="MBC6463993.1"/>
    <property type="molecule type" value="Genomic_DNA"/>
</dbReference>
<gene>
    <name evidence="2" type="ORF">HKK74_00555</name>
</gene>